<protein>
    <submittedName>
        <fullName evidence="1">Uncharacterized protein</fullName>
    </submittedName>
</protein>
<evidence type="ECO:0000313" key="1">
    <source>
        <dbReference type="EMBL" id="CAA9580704.1"/>
    </source>
</evidence>
<gene>
    <name evidence="1" type="ORF">AVDCRST_MAG81-2867</name>
</gene>
<dbReference type="EMBL" id="CADCWO010000161">
    <property type="protein sequence ID" value="CAA9580704.1"/>
    <property type="molecule type" value="Genomic_DNA"/>
</dbReference>
<sequence length="138" mass="15787">MKRIFLSLLLGSLIYYSGFKVSQASPTASQSKAAQTSPKQMQQHAVQALEKQIYSPTIGQGKVTKMVFAYPYALANWQRGERLEMATLVYTPQGWRVISLANRGWGGFDTFIKERNLPPDKAARMLDQIFPDWRKWEK</sequence>
<dbReference type="AlphaFoldDB" id="A0A6J4VKK3"/>
<proteinExistence type="predicted"/>
<organism evidence="1">
    <name type="scientific">uncultured Synechococcales cyanobacterium</name>
    <dbReference type="NCBI Taxonomy" id="1936017"/>
    <lineage>
        <taxon>Bacteria</taxon>
        <taxon>Bacillati</taxon>
        <taxon>Cyanobacteriota</taxon>
        <taxon>Cyanophyceae</taxon>
        <taxon>Synechococcales</taxon>
        <taxon>environmental samples</taxon>
    </lineage>
</organism>
<accession>A0A6J4VKK3</accession>
<reference evidence="1" key="1">
    <citation type="submission" date="2020-02" db="EMBL/GenBank/DDBJ databases">
        <authorList>
            <person name="Meier V. D."/>
        </authorList>
    </citation>
    <scope>NUCLEOTIDE SEQUENCE</scope>
    <source>
        <strain evidence="1">AVDCRST_MAG81</strain>
    </source>
</reference>
<name>A0A6J4VKK3_9CYAN</name>